<feature type="transmembrane region" description="Helical" evidence="1">
    <location>
        <begin position="228"/>
        <end position="249"/>
    </location>
</feature>
<keyword evidence="1" id="KW-1133">Transmembrane helix</keyword>
<keyword evidence="1" id="KW-0812">Transmembrane</keyword>
<comment type="caution">
    <text evidence="2">The sequence shown here is derived from an EMBL/GenBank/DDBJ whole genome shotgun (WGS) entry which is preliminary data.</text>
</comment>
<feature type="transmembrane region" description="Helical" evidence="1">
    <location>
        <begin position="307"/>
        <end position="328"/>
    </location>
</feature>
<dbReference type="Proteomes" id="UP000652761">
    <property type="component" value="Unassembled WGS sequence"/>
</dbReference>
<feature type="transmembrane region" description="Helical" evidence="1">
    <location>
        <begin position="364"/>
        <end position="385"/>
    </location>
</feature>
<name>A0A843V6X2_COLES</name>
<dbReference type="SMR" id="A0A843V6X2"/>
<evidence type="ECO:0000313" key="2">
    <source>
        <dbReference type="EMBL" id="MQL87369.1"/>
    </source>
</evidence>
<dbReference type="PANTHER" id="PTHR34289:SF3">
    <property type="entry name" value="PROTEIN, PUTATIVE (DUF819)-RELATED"/>
    <property type="match status" value="1"/>
</dbReference>
<sequence>MAASSPTMLSLHFFHIPCGSPAFPPPPPAVHVVIPSLPEHRRTSPPRPSILANRRGRGRAARAWRTWPPSAPLVAADDHWGVWTALFAAGGLGLWAEGSTPVGKTLSAAVVSTLAGLAASSLRVLPAEGAAAYGVVMEYLLPLAVPLLLFKADLRRILKSTGTLLLAFLLGSAATIIGTTVAYLLVPMRSLGEDSWKIAAALMSSYIGGSLNYVAVSEALGLSSSVMAAGVATDNIMCAIYFTVLFALASKIPPDSSTSKKNDSVAAANSENELSVVRMASALVISFAVCKISAFMTRFLGVSGGNIPCVTTVSVALATIFPMQFASLAPSGEAIAAILMQVFFAVIGANGSIWNVINTTPSVFAFASIQLAVHLAVTLGVGQLLGFDKKLLLLASNANIGGPTTACGMATAKGWSSLVVPAILAGIFGIVIATFLGVGFGLMVLKNM</sequence>
<protein>
    <recommendedName>
        <fullName evidence="4">Membrane protein YjcL</fullName>
    </recommendedName>
</protein>
<dbReference type="Pfam" id="PF05684">
    <property type="entry name" value="DUF819"/>
    <property type="match status" value="1"/>
</dbReference>
<dbReference type="InterPro" id="IPR008537">
    <property type="entry name" value="DUF819"/>
</dbReference>
<accession>A0A843V6X2</accession>
<feature type="transmembrane region" description="Helical" evidence="1">
    <location>
        <begin position="131"/>
        <end position="150"/>
    </location>
</feature>
<evidence type="ECO:0008006" key="4">
    <source>
        <dbReference type="Google" id="ProtNLM"/>
    </source>
</evidence>
<feature type="transmembrane region" description="Helical" evidence="1">
    <location>
        <begin position="418"/>
        <end position="445"/>
    </location>
</feature>
<evidence type="ECO:0000313" key="3">
    <source>
        <dbReference type="Proteomes" id="UP000652761"/>
    </source>
</evidence>
<dbReference type="EMBL" id="NMUH01000973">
    <property type="protein sequence ID" value="MQL87369.1"/>
    <property type="molecule type" value="Genomic_DNA"/>
</dbReference>
<keyword evidence="1" id="KW-0472">Membrane</keyword>
<feature type="transmembrane region" description="Helical" evidence="1">
    <location>
        <begin position="162"/>
        <end position="186"/>
    </location>
</feature>
<proteinExistence type="predicted"/>
<evidence type="ECO:0000256" key="1">
    <source>
        <dbReference type="SAM" id="Phobius"/>
    </source>
</evidence>
<feature type="transmembrane region" description="Helical" evidence="1">
    <location>
        <begin position="334"/>
        <end position="357"/>
    </location>
</feature>
<dbReference type="AlphaFoldDB" id="A0A843V6X2"/>
<gene>
    <name evidence="2" type="ORF">Taro_019912</name>
</gene>
<keyword evidence="3" id="KW-1185">Reference proteome</keyword>
<dbReference type="OrthoDB" id="45797at2759"/>
<reference evidence="2" key="1">
    <citation type="submission" date="2017-07" db="EMBL/GenBank/DDBJ databases">
        <title>Taro Niue Genome Assembly and Annotation.</title>
        <authorList>
            <person name="Atibalentja N."/>
            <person name="Keating K."/>
            <person name="Fields C.J."/>
        </authorList>
    </citation>
    <scope>NUCLEOTIDE SEQUENCE</scope>
    <source>
        <strain evidence="2">Niue_2</strain>
        <tissue evidence="2">Leaf</tissue>
    </source>
</reference>
<dbReference type="PANTHER" id="PTHR34289">
    <property type="entry name" value="PROTEIN, PUTATIVE (DUF819)-RELATED"/>
    <property type="match status" value="1"/>
</dbReference>
<organism evidence="2 3">
    <name type="scientific">Colocasia esculenta</name>
    <name type="common">Wild taro</name>
    <name type="synonym">Arum esculentum</name>
    <dbReference type="NCBI Taxonomy" id="4460"/>
    <lineage>
        <taxon>Eukaryota</taxon>
        <taxon>Viridiplantae</taxon>
        <taxon>Streptophyta</taxon>
        <taxon>Embryophyta</taxon>
        <taxon>Tracheophyta</taxon>
        <taxon>Spermatophyta</taxon>
        <taxon>Magnoliopsida</taxon>
        <taxon>Liliopsida</taxon>
        <taxon>Araceae</taxon>
        <taxon>Aroideae</taxon>
        <taxon>Colocasieae</taxon>
        <taxon>Colocasia</taxon>
    </lineage>
</organism>